<name>A0ABW2TWC8_9PSEU</name>
<proteinExistence type="predicted"/>
<sequence length="127" mass="13114">MDGISVGGNVEGQNVVIGGTQEVHGDLTITVGALPAAGEGVRATLQDQVARLVAELDGLPDEHADEVAEAKVAVRDAIDEAEREEPDPDRLRQRGNLLKRSVEGLAALAPSLSTIAVEIASTLGEIG</sequence>
<keyword evidence="2" id="KW-1185">Reference proteome</keyword>
<reference evidence="2" key="1">
    <citation type="journal article" date="2019" name="Int. J. Syst. Evol. Microbiol.">
        <title>The Global Catalogue of Microorganisms (GCM) 10K type strain sequencing project: providing services to taxonomists for standard genome sequencing and annotation.</title>
        <authorList>
            <consortium name="The Broad Institute Genomics Platform"/>
            <consortium name="The Broad Institute Genome Sequencing Center for Infectious Disease"/>
            <person name="Wu L."/>
            <person name="Ma J."/>
        </authorList>
    </citation>
    <scope>NUCLEOTIDE SEQUENCE [LARGE SCALE GENOMIC DNA]</scope>
    <source>
        <strain evidence="2">JCM 17695</strain>
    </source>
</reference>
<accession>A0ABW2TWC8</accession>
<organism evidence="1 2">
    <name type="scientific">Actinokineospora soli</name>
    <dbReference type="NCBI Taxonomy" id="1048753"/>
    <lineage>
        <taxon>Bacteria</taxon>
        <taxon>Bacillati</taxon>
        <taxon>Actinomycetota</taxon>
        <taxon>Actinomycetes</taxon>
        <taxon>Pseudonocardiales</taxon>
        <taxon>Pseudonocardiaceae</taxon>
        <taxon>Actinokineospora</taxon>
    </lineage>
</organism>
<evidence type="ECO:0008006" key="3">
    <source>
        <dbReference type="Google" id="ProtNLM"/>
    </source>
</evidence>
<evidence type="ECO:0000313" key="2">
    <source>
        <dbReference type="Proteomes" id="UP001596512"/>
    </source>
</evidence>
<gene>
    <name evidence="1" type="ORF">ACFQV2_33805</name>
</gene>
<protein>
    <recommendedName>
        <fullName evidence="3">DUF4404 family protein</fullName>
    </recommendedName>
</protein>
<evidence type="ECO:0000313" key="1">
    <source>
        <dbReference type="EMBL" id="MFC7617644.1"/>
    </source>
</evidence>
<comment type="caution">
    <text evidence="1">The sequence shown here is derived from an EMBL/GenBank/DDBJ whole genome shotgun (WGS) entry which is preliminary data.</text>
</comment>
<dbReference type="EMBL" id="JBHTEY010000004">
    <property type="protein sequence ID" value="MFC7617644.1"/>
    <property type="molecule type" value="Genomic_DNA"/>
</dbReference>
<dbReference type="Proteomes" id="UP001596512">
    <property type="component" value="Unassembled WGS sequence"/>
</dbReference>